<accession>Q553H9</accession>
<feature type="transmembrane region" description="Helical" evidence="2">
    <location>
        <begin position="74"/>
        <end position="93"/>
    </location>
</feature>
<dbReference type="InParanoid" id="Q8T1D5"/>
<dbReference type="OMA" id="YHHAGFV"/>
<dbReference type="Pfam" id="PF04654">
    <property type="entry name" value="DUF599"/>
    <property type="match status" value="1"/>
</dbReference>
<keyword evidence="4" id="KW-1185">Reference proteome</keyword>
<dbReference type="Proteomes" id="UP000002195">
    <property type="component" value="Unassembled WGS sequence"/>
</dbReference>
<feature type="transmembrane region" description="Helical" evidence="2">
    <location>
        <begin position="113"/>
        <end position="133"/>
    </location>
</feature>
<dbReference type="HOGENOM" id="CLU_070700_3_1_1"/>
<evidence type="ECO:0000313" key="4">
    <source>
        <dbReference type="Proteomes" id="UP000002195"/>
    </source>
</evidence>
<dbReference type="GeneID" id="8620020"/>
<dbReference type="PANTHER" id="PTHR31168">
    <property type="entry name" value="OS02G0292800 PROTEIN"/>
    <property type="match status" value="1"/>
</dbReference>
<feature type="transmembrane region" description="Helical" evidence="2">
    <location>
        <begin position="195"/>
        <end position="215"/>
    </location>
</feature>
<evidence type="ECO:0000256" key="1">
    <source>
        <dbReference type="SAM" id="MobiDB-lite"/>
    </source>
</evidence>
<evidence type="ECO:0000313" key="3">
    <source>
        <dbReference type="EMBL" id="EAL69550.1"/>
    </source>
</evidence>
<sequence>MLEGLIFDIIFLSISFGVYFIYHIFLMITVKRNPLNTVIGRNHHFRRTWVDIMIDGKKDILAVQTLRNMVMSSTLLASTSITLVVLIINILVSQTLTSVLDKIRIIGAHNNDILIYKAFILIVVFLFSFLNFASSIRYVTHLAFLLNVAPTYKDCTKEYCYKTLLNGSNHYTVGVRSFYFSMTIILWFFDPLFLLLGTLIIVYWLYIGDISHYIIPSKEKVKKSKSKNSNSNSNSFDEESRIGELSPIELEKVKK</sequence>
<dbReference type="VEuPathDB" id="AmoebaDB:DDB_G0275599"/>
<keyword evidence="2" id="KW-0472">Membrane</keyword>
<feature type="transmembrane region" description="Helical" evidence="2">
    <location>
        <begin position="6"/>
        <end position="25"/>
    </location>
</feature>
<dbReference type="InterPro" id="IPR006747">
    <property type="entry name" value="DUF599"/>
</dbReference>
<feature type="region of interest" description="Disordered" evidence="1">
    <location>
        <begin position="219"/>
        <end position="241"/>
    </location>
</feature>
<keyword evidence="2" id="KW-1133">Transmembrane helix</keyword>
<dbReference type="PaxDb" id="44689-DDB0304709"/>
<name>Q8T1D5_DICDI</name>
<dbReference type="PANTHER" id="PTHR31168:SF1">
    <property type="entry name" value="DUF599 FAMILY PROTEIN"/>
    <property type="match status" value="1"/>
</dbReference>
<proteinExistence type="predicted"/>
<dbReference type="KEGG" id="ddi:DDB_G0275599"/>
<comment type="caution">
    <text evidence="3">The sequence shown here is derived from an EMBL/GenBank/DDBJ whole genome shotgun (WGS) entry which is preliminary data.</text>
</comment>
<dbReference type="RefSeq" id="XP_643434.1">
    <property type="nucleotide sequence ID" value="XM_638342.1"/>
</dbReference>
<keyword evidence="2" id="KW-0812">Transmembrane</keyword>
<accession>Q8T1D5</accession>
<dbReference type="eggNOG" id="ENOG502QS3Z">
    <property type="taxonomic scope" value="Eukaryota"/>
</dbReference>
<dbReference type="dictyBase" id="DDB_G0275599"/>
<dbReference type="EMBL" id="AAFI02000013">
    <property type="protein sequence ID" value="EAL69550.1"/>
    <property type="molecule type" value="Genomic_DNA"/>
</dbReference>
<protein>
    <submittedName>
        <fullName evidence="3">DUF599 family protein</fullName>
    </submittedName>
</protein>
<evidence type="ECO:0000256" key="2">
    <source>
        <dbReference type="SAM" id="Phobius"/>
    </source>
</evidence>
<reference evidence="3 4" key="1">
    <citation type="journal article" date="2005" name="Nature">
        <title>The genome of the social amoeba Dictyostelium discoideum.</title>
        <authorList>
            <consortium name="The Dictyostelium discoideum Sequencing Consortium"/>
            <person name="Eichinger L."/>
            <person name="Pachebat J.A."/>
            <person name="Glockner G."/>
            <person name="Rajandream M.A."/>
            <person name="Sucgang R."/>
            <person name="Berriman M."/>
            <person name="Song J."/>
            <person name="Olsen R."/>
            <person name="Szafranski K."/>
            <person name="Xu Q."/>
            <person name="Tunggal B."/>
            <person name="Kummerfeld S."/>
            <person name="Madera M."/>
            <person name="Konfortov B.A."/>
            <person name="Rivero F."/>
            <person name="Bankier A.T."/>
            <person name="Lehmann R."/>
            <person name="Hamlin N."/>
            <person name="Davies R."/>
            <person name="Gaudet P."/>
            <person name="Fey P."/>
            <person name="Pilcher K."/>
            <person name="Chen G."/>
            <person name="Saunders D."/>
            <person name="Sodergren E."/>
            <person name="Davis P."/>
            <person name="Kerhornou A."/>
            <person name="Nie X."/>
            <person name="Hall N."/>
            <person name="Anjard C."/>
            <person name="Hemphill L."/>
            <person name="Bason N."/>
            <person name="Farbrother P."/>
            <person name="Desany B."/>
            <person name="Just E."/>
            <person name="Morio T."/>
            <person name="Rost R."/>
            <person name="Churcher C."/>
            <person name="Cooper J."/>
            <person name="Haydock S."/>
            <person name="van Driessche N."/>
            <person name="Cronin A."/>
            <person name="Goodhead I."/>
            <person name="Muzny D."/>
            <person name="Mourier T."/>
            <person name="Pain A."/>
            <person name="Lu M."/>
            <person name="Harper D."/>
            <person name="Lindsay R."/>
            <person name="Hauser H."/>
            <person name="James K."/>
            <person name="Quiles M."/>
            <person name="Madan Babu M."/>
            <person name="Saito T."/>
            <person name="Buchrieser C."/>
            <person name="Wardroper A."/>
            <person name="Felder M."/>
            <person name="Thangavelu M."/>
            <person name="Johnson D."/>
            <person name="Knights A."/>
            <person name="Loulseged H."/>
            <person name="Mungall K."/>
            <person name="Oliver K."/>
            <person name="Price C."/>
            <person name="Quail M.A."/>
            <person name="Urushihara H."/>
            <person name="Hernandez J."/>
            <person name="Rabbinowitsch E."/>
            <person name="Steffen D."/>
            <person name="Sanders M."/>
            <person name="Ma J."/>
            <person name="Kohara Y."/>
            <person name="Sharp S."/>
            <person name="Simmonds M."/>
            <person name="Spiegler S."/>
            <person name="Tivey A."/>
            <person name="Sugano S."/>
            <person name="White B."/>
            <person name="Walker D."/>
            <person name="Woodward J."/>
            <person name="Winckler T."/>
            <person name="Tanaka Y."/>
            <person name="Shaulsky G."/>
            <person name="Schleicher M."/>
            <person name="Weinstock G."/>
            <person name="Rosenthal A."/>
            <person name="Cox E.C."/>
            <person name="Chisholm R.L."/>
            <person name="Gibbs R."/>
            <person name="Loomis W.F."/>
            <person name="Platzer M."/>
            <person name="Kay R.R."/>
            <person name="Williams J."/>
            <person name="Dear P.H."/>
            <person name="Noegel A.A."/>
            <person name="Barrell B."/>
            <person name="Kuspa A."/>
        </authorList>
    </citation>
    <scope>NUCLEOTIDE SEQUENCE [LARGE SCALE GENOMIC DNA]</scope>
    <source>
        <strain evidence="3 4">AX4</strain>
    </source>
</reference>
<dbReference type="PhylomeDB" id="Q8T1D5"/>
<organism evidence="3 4">
    <name type="scientific">Dictyostelium discoideum</name>
    <name type="common">Social amoeba</name>
    <dbReference type="NCBI Taxonomy" id="44689"/>
    <lineage>
        <taxon>Eukaryota</taxon>
        <taxon>Amoebozoa</taxon>
        <taxon>Evosea</taxon>
        <taxon>Eumycetozoa</taxon>
        <taxon>Dictyostelia</taxon>
        <taxon>Dictyosteliales</taxon>
        <taxon>Dictyosteliaceae</taxon>
        <taxon>Dictyostelium</taxon>
    </lineage>
</organism>
<dbReference type="AlphaFoldDB" id="Q8T1D5"/>
<gene>
    <name evidence="3" type="ORF">DDB_G0275599</name>
</gene>